<dbReference type="InterPro" id="IPR012094">
    <property type="entry name" value="tRNA_Ile_lys_synt"/>
</dbReference>
<evidence type="ECO:0000259" key="7">
    <source>
        <dbReference type="Pfam" id="PF01171"/>
    </source>
</evidence>
<sequence>MEVCSEGLKTLMFPVRGAHLLSQLSMAQAVQQTTNPSRFLLYSSISRISFKLSKSKYSSFCIRTLCSSSDDHQENTRVELSKYTETFAKRMAMAGLKPHHRIALGVSGGPDSMALCVLAASWKTNNQGNGLITNEKTQYIDGLLAIVVDHGLRAESKGEANLVQGRVTDMGIKCEIAHCEWLEGRPKQGHVQEEARNKRYEILQSVCIQHQTSVLLIAHHADDQAELFILRLSRNSGVLGLSGMPFVSELYCAHTNLEPSQHHKTLLVRPLLEFSKEDMRKICRAANQRWVEDPTNESQLFARNRIRLALASLSSSAFKAELQAVITTCQRTRMHVDRICSNLIHNVVIIMHLGYAVVDLGLLNPLEVEDIILSKFISLVLQFVSQRRRHIRGSVLRLILDYIRISPCKTCLTAAGCYLCPAPGSKGTKMLLCCLPNENLSLKTGLSDMFLNNVLKCSKGDVEQIITEAKVYADQFFLDGLRLNFLDLKSSESVLVEARRRGILSESTYQSIVSLQENESEIFRSQPNKISCLELEIEEPANYIPSRVLYQDDLGYFMNRFLVKWNIRKKAYCNLYTIKDTDASEKNVGERWNSCSLCVIGLNMVAEVRHMIDADWLYLAQLASSQSKPLLFASDADRTLGISCTDYAKESAQRALSTLKSIPVAARRTLPVLVNSNGLLLSIPNIDFQHCPCFVVTAIFKPIVPLGGGYSSFL</sequence>
<gene>
    <name evidence="8" type="ORF">CCAM_LOCUS44903</name>
</gene>
<dbReference type="GO" id="GO:0008033">
    <property type="term" value="P:tRNA processing"/>
    <property type="evidence" value="ECO:0007669"/>
    <property type="project" value="UniProtKB-KW"/>
</dbReference>
<dbReference type="OrthoDB" id="198857at2759"/>
<organism evidence="8 9">
    <name type="scientific">Cuscuta campestris</name>
    <dbReference type="NCBI Taxonomy" id="132261"/>
    <lineage>
        <taxon>Eukaryota</taxon>
        <taxon>Viridiplantae</taxon>
        <taxon>Streptophyta</taxon>
        <taxon>Embryophyta</taxon>
        <taxon>Tracheophyta</taxon>
        <taxon>Spermatophyta</taxon>
        <taxon>Magnoliopsida</taxon>
        <taxon>eudicotyledons</taxon>
        <taxon>Gunneridae</taxon>
        <taxon>Pentapetalae</taxon>
        <taxon>asterids</taxon>
        <taxon>lamiids</taxon>
        <taxon>Solanales</taxon>
        <taxon>Convolvulaceae</taxon>
        <taxon>Cuscuteae</taxon>
        <taxon>Cuscuta</taxon>
        <taxon>Cuscuta subgen. Grammica</taxon>
        <taxon>Cuscuta sect. Cleistogrammica</taxon>
    </lineage>
</organism>
<dbReference type="InterPro" id="IPR012795">
    <property type="entry name" value="tRNA_Ile_lys_synt_N"/>
</dbReference>
<evidence type="ECO:0000313" key="9">
    <source>
        <dbReference type="Proteomes" id="UP000595140"/>
    </source>
</evidence>
<dbReference type="Gene3D" id="3.40.50.620">
    <property type="entry name" value="HUPs"/>
    <property type="match status" value="1"/>
</dbReference>
<dbReference type="SUPFAM" id="SSF52402">
    <property type="entry name" value="Adenine nucleotide alpha hydrolases-like"/>
    <property type="match status" value="1"/>
</dbReference>
<dbReference type="EMBL" id="OOIL02006852">
    <property type="protein sequence ID" value="VFR03128.1"/>
    <property type="molecule type" value="Genomic_DNA"/>
</dbReference>
<dbReference type="EC" id="6.3.4.19" evidence="1"/>
<dbReference type="GO" id="GO:0005524">
    <property type="term" value="F:ATP binding"/>
    <property type="evidence" value="ECO:0007669"/>
    <property type="project" value="UniProtKB-KW"/>
</dbReference>
<dbReference type="HAMAP" id="MF_01161">
    <property type="entry name" value="tRNA_Ile_lys_synt"/>
    <property type="match status" value="1"/>
</dbReference>
<comment type="catalytic activity">
    <reaction evidence="6">
        <text>cytidine(34) in tRNA(Ile2) + L-lysine + ATP = lysidine(34) in tRNA(Ile2) + AMP + diphosphate + H(+)</text>
        <dbReference type="Rhea" id="RHEA:43744"/>
        <dbReference type="Rhea" id="RHEA-COMP:10625"/>
        <dbReference type="Rhea" id="RHEA-COMP:10670"/>
        <dbReference type="ChEBI" id="CHEBI:15378"/>
        <dbReference type="ChEBI" id="CHEBI:30616"/>
        <dbReference type="ChEBI" id="CHEBI:32551"/>
        <dbReference type="ChEBI" id="CHEBI:33019"/>
        <dbReference type="ChEBI" id="CHEBI:82748"/>
        <dbReference type="ChEBI" id="CHEBI:83665"/>
        <dbReference type="ChEBI" id="CHEBI:456215"/>
        <dbReference type="EC" id="6.3.4.19"/>
    </reaction>
</comment>
<dbReference type="CDD" id="cd01992">
    <property type="entry name" value="TilS_N"/>
    <property type="match status" value="1"/>
</dbReference>
<keyword evidence="5" id="KW-0067">ATP-binding</keyword>
<keyword evidence="3" id="KW-0819">tRNA processing</keyword>
<dbReference type="AlphaFoldDB" id="A0A484NSF3"/>
<evidence type="ECO:0000256" key="5">
    <source>
        <dbReference type="ARBA" id="ARBA00022840"/>
    </source>
</evidence>
<keyword evidence="4" id="KW-0547">Nucleotide-binding</keyword>
<dbReference type="Pfam" id="PF01171">
    <property type="entry name" value="ATP_bind_3"/>
    <property type="match status" value="1"/>
</dbReference>
<evidence type="ECO:0000313" key="8">
    <source>
        <dbReference type="EMBL" id="VFR03128.1"/>
    </source>
</evidence>
<evidence type="ECO:0000256" key="4">
    <source>
        <dbReference type="ARBA" id="ARBA00022741"/>
    </source>
</evidence>
<dbReference type="InterPro" id="IPR011063">
    <property type="entry name" value="TilS/TtcA_N"/>
</dbReference>
<dbReference type="Proteomes" id="UP000595140">
    <property type="component" value="Unassembled WGS sequence"/>
</dbReference>
<protein>
    <recommendedName>
        <fullName evidence="1">tRNA(Ile)-lysidine synthetase</fullName>
        <ecNumber evidence="1">6.3.4.19</ecNumber>
    </recommendedName>
</protein>
<name>A0A484NSF3_9ASTE</name>
<keyword evidence="9" id="KW-1185">Reference proteome</keyword>
<accession>A0A484NSF3</accession>
<dbReference type="InterPro" id="IPR014729">
    <property type="entry name" value="Rossmann-like_a/b/a_fold"/>
</dbReference>
<reference evidence="8 9" key="1">
    <citation type="submission" date="2018-04" db="EMBL/GenBank/DDBJ databases">
        <authorList>
            <person name="Vogel A."/>
        </authorList>
    </citation>
    <scope>NUCLEOTIDE SEQUENCE [LARGE SCALE GENOMIC DNA]</scope>
</reference>
<evidence type="ECO:0000256" key="2">
    <source>
        <dbReference type="ARBA" id="ARBA00022598"/>
    </source>
</evidence>
<proteinExistence type="inferred from homology"/>
<dbReference type="GO" id="GO:0032267">
    <property type="term" value="F:tRNA(Ile)-lysidine synthase activity"/>
    <property type="evidence" value="ECO:0007669"/>
    <property type="project" value="UniProtKB-EC"/>
</dbReference>
<evidence type="ECO:0000256" key="6">
    <source>
        <dbReference type="ARBA" id="ARBA00048539"/>
    </source>
</evidence>
<dbReference type="PANTHER" id="PTHR43033">
    <property type="entry name" value="TRNA(ILE)-LYSIDINE SYNTHASE-RELATED"/>
    <property type="match status" value="1"/>
</dbReference>
<evidence type="ECO:0000256" key="1">
    <source>
        <dbReference type="ARBA" id="ARBA00013267"/>
    </source>
</evidence>
<dbReference type="NCBIfam" id="TIGR02432">
    <property type="entry name" value="lysidine_TilS_N"/>
    <property type="match status" value="1"/>
</dbReference>
<feature type="domain" description="tRNA(Ile)-lysidine/2-thiocytidine synthase N-terminal" evidence="7">
    <location>
        <begin position="102"/>
        <end position="307"/>
    </location>
</feature>
<evidence type="ECO:0000256" key="3">
    <source>
        <dbReference type="ARBA" id="ARBA00022694"/>
    </source>
</evidence>
<dbReference type="PANTHER" id="PTHR43033:SF5">
    <property type="entry name" value="TRNA(ILE)-LYSIDINE SYNTHETASE"/>
    <property type="match status" value="1"/>
</dbReference>
<keyword evidence="2" id="KW-0436">Ligase</keyword>